<dbReference type="InterPro" id="IPR050301">
    <property type="entry name" value="NTE"/>
</dbReference>
<feature type="compositionally biased region" description="Polar residues" evidence="4">
    <location>
        <begin position="343"/>
        <end position="353"/>
    </location>
</feature>
<feature type="domain" description="PNPLA" evidence="5">
    <location>
        <begin position="57"/>
        <end position="246"/>
    </location>
</feature>
<dbReference type="GO" id="GO:0016787">
    <property type="term" value="F:hydrolase activity"/>
    <property type="evidence" value="ECO:0007669"/>
    <property type="project" value="UniProtKB-KW"/>
</dbReference>
<dbReference type="CDD" id="cd07205">
    <property type="entry name" value="Pat_PNPLA6_PNPLA7_NTE1_like"/>
    <property type="match status" value="1"/>
</dbReference>
<dbReference type="AlphaFoldDB" id="A0A644TUA2"/>
<evidence type="ECO:0000313" key="6">
    <source>
        <dbReference type="EMBL" id="MPL70460.1"/>
    </source>
</evidence>
<dbReference type="PANTHER" id="PTHR14226:SF76">
    <property type="entry name" value="NTE FAMILY PROTEIN RSSA"/>
    <property type="match status" value="1"/>
</dbReference>
<dbReference type="InterPro" id="IPR016035">
    <property type="entry name" value="Acyl_Trfase/lysoPLipase"/>
</dbReference>
<protein>
    <recommendedName>
        <fullName evidence="5">PNPLA domain-containing protein</fullName>
    </recommendedName>
</protein>
<dbReference type="Pfam" id="PF01734">
    <property type="entry name" value="Patatin"/>
    <property type="match status" value="1"/>
</dbReference>
<evidence type="ECO:0000256" key="1">
    <source>
        <dbReference type="ARBA" id="ARBA00022801"/>
    </source>
</evidence>
<dbReference type="Gene3D" id="2.40.160.50">
    <property type="entry name" value="membrane protein fhac: a member of the omp85/tpsb transporter family"/>
    <property type="match status" value="1"/>
</dbReference>
<dbReference type="EMBL" id="VSSQ01000053">
    <property type="protein sequence ID" value="MPL70460.1"/>
    <property type="molecule type" value="Genomic_DNA"/>
</dbReference>
<evidence type="ECO:0000259" key="5">
    <source>
        <dbReference type="PROSITE" id="PS51635"/>
    </source>
</evidence>
<comment type="caution">
    <text evidence="6">The sequence shown here is derived from an EMBL/GenBank/DDBJ whole genome shotgun (WGS) entry which is preliminary data.</text>
</comment>
<dbReference type="InterPro" id="IPR002641">
    <property type="entry name" value="PNPLA_dom"/>
</dbReference>
<dbReference type="PROSITE" id="PS51635">
    <property type="entry name" value="PNPLA"/>
    <property type="match status" value="1"/>
</dbReference>
<dbReference type="SUPFAM" id="SSF52151">
    <property type="entry name" value="FabD/lysophospholipase-like"/>
    <property type="match status" value="1"/>
</dbReference>
<evidence type="ECO:0000256" key="2">
    <source>
        <dbReference type="ARBA" id="ARBA00022963"/>
    </source>
</evidence>
<keyword evidence="1" id="KW-0378">Hydrolase</keyword>
<organism evidence="6">
    <name type="scientific">bioreactor metagenome</name>
    <dbReference type="NCBI Taxonomy" id="1076179"/>
    <lineage>
        <taxon>unclassified sequences</taxon>
        <taxon>metagenomes</taxon>
        <taxon>ecological metagenomes</taxon>
    </lineage>
</organism>
<evidence type="ECO:0000256" key="3">
    <source>
        <dbReference type="ARBA" id="ARBA00023098"/>
    </source>
</evidence>
<reference evidence="6" key="1">
    <citation type="submission" date="2019-08" db="EMBL/GenBank/DDBJ databases">
        <authorList>
            <person name="Kucharzyk K."/>
            <person name="Murdoch R.W."/>
            <person name="Higgins S."/>
            <person name="Loffler F."/>
        </authorList>
    </citation>
    <scope>NUCLEOTIDE SEQUENCE</scope>
</reference>
<accession>A0A644TUA2</accession>
<dbReference type="Gene3D" id="3.40.1090.10">
    <property type="entry name" value="Cytosolic phospholipase A2 catalytic domain"/>
    <property type="match status" value="2"/>
</dbReference>
<keyword evidence="2" id="KW-0442">Lipid degradation</keyword>
<keyword evidence="3" id="KW-0443">Lipid metabolism</keyword>
<gene>
    <name evidence="6" type="ORF">SDC9_16216</name>
</gene>
<name>A0A644TUA2_9ZZZZ</name>
<evidence type="ECO:0000256" key="4">
    <source>
        <dbReference type="SAM" id="MobiDB-lite"/>
    </source>
</evidence>
<dbReference type="GO" id="GO:0016042">
    <property type="term" value="P:lipid catabolic process"/>
    <property type="evidence" value="ECO:0007669"/>
    <property type="project" value="UniProtKB-KW"/>
</dbReference>
<sequence length="773" mass="83505">MRTAMNNFNPRSIFVTFLIAAALFSSPAFLPAQEMSDPRSAAASAADAPVRPPKIALVLSGGSAFGIAHVGVIKILEASGIPIDMVLGTSMGSIVGGLYAAGYSPEEMEEIVTTQDWQTVFMDRKNSPRDGYDQEKRRRFALALGFDKDGIRLGEGLLEGQNVLSLFTELTLHLLGTRNFDDFPVPYRSVAAEVLTGDKVVFSSGSLAEAMRASMSIPAVFKPYTVEGKRLIDGGIVDNMPVDIARKMGADIVIAVESRGALPKSEAVLKSAFAIAGQTAGLFIEQNMKPSRSGADILIVPDLSGYTTASYDEAVGIVERGTLGAIARLMDIEKLAEKISQSRPLVSPESQANRKARRDPPPLSSFVVEGGSENDKLFVLGLFDPMAGQKADPVRIRAAIDAAYSSGRFDLVKFDIKPEADGGFSGLVRLIPDTSAENAILLGVDYRGLYGSSVSSRMSVSPGIIFRDLTTKDSALFAEASLVNSARAYVEFFQPFGPFHVRPWAKYLLEYDSYDIDDTSFEVDLVYRTMGAGIWTGLSVGRYFDLLAGYGFERVKPGSTVSENLSEAKVLLDFDSRDRLVFTRRGGSALLLGRWASSAIGSEMEMARAEFEGSLHFDLGTILNIGVKAFAGTDFYGLVDGAETVDTSYYFGLRRPGMFYGYKEHSERAEGDHAAALSLTLRARLGRLINLLGGDYYAFFNSSLGAVRVAEGTEIDFFPLRMSYALGLGARISDNLGILGALCLNYDQGASNPLAGAFTVEFGSFSSRLETRR</sequence>
<feature type="region of interest" description="Disordered" evidence="4">
    <location>
        <begin position="343"/>
        <end position="364"/>
    </location>
</feature>
<dbReference type="PANTHER" id="PTHR14226">
    <property type="entry name" value="NEUROPATHY TARGET ESTERASE/SWISS CHEESE D.MELANOGASTER"/>
    <property type="match status" value="1"/>
</dbReference>
<proteinExistence type="predicted"/>